<comment type="caution">
    <text evidence="3">The sequence shown here is derived from an EMBL/GenBank/DDBJ whole genome shotgun (WGS) entry which is preliminary data.</text>
</comment>
<reference evidence="3 4" key="1">
    <citation type="submission" date="2023-09" db="EMBL/GenBank/DDBJ databases">
        <title>Multi-omics analysis of a traditional fermented food reveals byproduct-associated fungal strains for waste-to-food upcycling.</title>
        <authorList>
            <consortium name="Lawrence Berkeley National Laboratory"/>
            <person name="Rekdal V.M."/>
            <person name="Villalobos-Escobedo J.M."/>
            <person name="Rodriguez-Valeron N."/>
            <person name="Garcia M.O."/>
            <person name="Vasquez D.P."/>
            <person name="Damayanti I."/>
            <person name="Sorensen P.M."/>
            <person name="Baidoo E.E."/>
            <person name="De Carvalho A.C."/>
            <person name="Riley R."/>
            <person name="Lipzen A."/>
            <person name="He G."/>
            <person name="Yan M."/>
            <person name="Haridas S."/>
            <person name="Daum C."/>
            <person name="Yoshinaga Y."/>
            <person name="Ng V."/>
            <person name="Grigoriev I.V."/>
            <person name="Munk R."/>
            <person name="Nuraida L."/>
            <person name="Wijaya C.H."/>
            <person name="Morales P.-C."/>
            <person name="Keasling J.D."/>
        </authorList>
    </citation>
    <scope>NUCLEOTIDE SEQUENCE [LARGE SCALE GENOMIC DNA]</scope>
    <source>
        <strain evidence="3 4">FGSC 2613</strain>
    </source>
</reference>
<evidence type="ECO:0000259" key="1">
    <source>
        <dbReference type="Pfam" id="PF06985"/>
    </source>
</evidence>
<name>A0ABR3D5T2_NEUIN</name>
<feature type="domain" description="Heterokaryon incompatibility" evidence="1">
    <location>
        <begin position="22"/>
        <end position="108"/>
    </location>
</feature>
<evidence type="ECO:0000259" key="2">
    <source>
        <dbReference type="Pfam" id="PF26640"/>
    </source>
</evidence>
<dbReference type="Pfam" id="PF06985">
    <property type="entry name" value="HET"/>
    <property type="match status" value="1"/>
</dbReference>
<feature type="domain" description="DUF8212" evidence="2">
    <location>
        <begin position="223"/>
        <end position="261"/>
    </location>
</feature>
<dbReference type="Pfam" id="PF26640">
    <property type="entry name" value="DUF8212"/>
    <property type="match status" value="1"/>
</dbReference>
<dbReference type="PANTHER" id="PTHR10622">
    <property type="entry name" value="HET DOMAIN-CONTAINING PROTEIN"/>
    <property type="match status" value="1"/>
</dbReference>
<keyword evidence="4" id="KW-1185">Reference proteome</keyword>
<accession>A0ABR3D5T2</accession>
<dbReference type="InterPro" id="IPR058525">
    <property type="entry name" value="DUF8212"/>
</dbReference>
<gene>
    <name evidence="3" type="ORF">QR685DRAFT_448290</name>
</gene>
<proteinExistence type="predicted"/>
<organism evidence="3 4">
    <name type="scientific">Neurospora intermedia</name>
    <dbReference type="NCBI Taxonomy" id="5142"/>
    <lineage>
        <taxon>Eukaryota</taxon>
        <taxon>Fungi</taxon>
        <taxon>Dikarya</taxon>
        <taxon>Ascomycota</taxon>
        <taxon>Pezizomycotina</taxon>
        <taxon>Sordariomycetes</taxon>
        <taxon>Sordariomycetidae</taxon>
        <taxon>Sordariales</taxon>
        <taxon>Sordariaceae</taxon>
        <taxon>Neurospora</taxon>
    </lineage>
</organism>
<sequence length="421" mass="47753">MRLMNTETLELHEFFESQAPSYAILSHTWDKEEITFQEMLSKSPSTMVKAGYKKIQDTCKMAQSRGQQWVWVDTCCIDKSSSAELTESINSMYRWYQNAHECYAYLVDLAPGSLPQDELEKCRWFTRGFTLQELIAPKTVVFFDRDWNVIGGKKDEGILEIIVRTTGISELVLAGSQPVGNSTIAERMLWASSRETTRPEDKAYCLLGIFEINMPLIYGEGDNAFRRLQEEIIKRSKDLSIFAWGTPLYLEPTKKESLTERRYLGLFAKSPADFGAAWEHIGMPPSRYGIPQAFVLDEDDLPEIGSLIQQNHIPHHVLFPGHGKQSSHLLNKGPGYGRQKVIMLGTAKKPQRVTIGIETNQTDPPAVFDCALGRIRPWDQLTVKLHATIEDDVNEVHVSSTYRPMGLRNLKKISGVPWSGH</sequence>
<dbReference type="PANTHER" id="PTHR10622:SF12">
    <property type="entry name" value="HET DOMAIN-CONTAINING PROTEIN"/>
    <property type="match status" value="1"/>
</dbReference>
<protein>
    <submittedName>
        <fullName evidence="3">HET domain-containing protein</fullName>
    </submittedName>
</protein>
<dbReference type="EMBL" id="JAVLET010000009">
    <property type="protein sequence ID" value="KAL0467608.1"/>
    <property type="molecule type" value="Genomic_DNA"/>
</dbReference>
<dbReference type="InterPro" id="IPR010730">
    <property type="entry name" value="HET"/>
</dbReference>
<evidence type="ECO:0000313" key="4">
    <source>
        <dbReference type="Proteomes" id="UP001451303"/>
    </source>
</evidence>
<evidence type="ECO:0000313" key="3">
    <source>
        <dbReference type="EMBL" id="KAL0467608.1"/>
    </source>
</evidence>
<dbReference type="Proteomes" id="UP001451303">
    <property type="component" value="Unassembled WGS sequence"/>
</dbReference>